<dbReference type="Proteomes" id="UP001266305">
    <property type="component" value="Unassembled WGS sequence"/>
</dbReference>
<feature type="coiled-coil region" evidence="2">
    <location>
        <begin position="278"/>
        <end position="375"/>
    </location>
</feature>
<proteinExistence type="predicted"/>
<feature type="domain" description="Myosin tail" evidence="3">
    <location>
        <begin position="418"/>
        <end position="705"/>
    </location>
</feature>
<dbReference type="InterPro" id="IPR002928">
    <property type="entry name" value="Myosin_tail"/>
</dbReference>
<organism evidence="4 5">
    <name type="scientific">Saguinus oedipus</name>
    <name type="common">Cotton-top tamarin</name>
    <name type="synonym">Oedipomidas oedipus</name>
    <dbReference type="NCBI Taxonomy" id="9490"/>
    <lineage>
        <taxon>Eukaryota</taxon>
        <taxon>Metazoa</taxon>
        <taxon>Chordata</taxon>
        <taxon>Craniata</taxon>
        <taxon>Vertebrata</taxon>
        <taxon>Euteleostomi</taxon>
        <taxon>Mammalia</taxon>
        <taxon>Eutheria</taxon>
        <taxon>Euarchontoglires</taxon>
        <taxon>Primates</taxon>
        <taxon>Haplorrhini</taxon>
        <taxon>Platyrrhini</taxon>
        <taxon>Cebidae</taxon>
        <taxon>Callitrichinae</taxon>
        <taxon>Saguinus</taxon>
    </lineage>
</organism>
<dbReference type="Pfam" id="PF01576">
    <property type="entry name" value="Myosin_tail_1"/>
    <property type="match status" value="2"/>
</dbReference>
<evidence type="ECO:0000259" key="3">
    <source>
        <dbReference type="Pfam" id="PF01576"/>
    </source>
</evidence>
<evidence type="ECO:0000313" key="4">
    <source>
        <dbReference type="EMBL" id="KAK2091894.1"/>
    </source>
</evidence>
<dbReference type="Gene3D" id="1.20.5.340">
    <property type="match status" value="1"/>
</dbReference>
<gene>
    <name evidence="4" type="primary">MYH15</name>
    <name evidence="4" type="ORF">P7K49_031178</name>
</gene>
<accession>A0ABQ9U499</accession>
<dbReference type="Gene3D" id="1.20.5.370">
    <property type="match status" value="3"/>
</dbReference>
<keyword evidence="5" id="KW-1185">Reference proteome</keyword>
<evidence type="ECO:0000256" key="2">
    <source>
        <dbReference type="SAM" id="Coils"/>
    </source>
</evidence>
<feature type="coiled-coil region" evidence="2">
    <location>
        <begin position="418"/>
        <end position="545"/>
    </location>
</feature>
<feature type="domain" description="Myosin tail" evidence="3">
    <location>
        <begin position="75"/>
        <end position="374"/>
    </location>
</feature>
<comment type="caution">
    <text evidence="4">The sequence shown here is derived from an EMBL/GenBank/DDBJ whole genome shotgun (WGS) entry which is preliminary data.</text>
</comment>
<keyword evidence="1 2" id="KW-0175">Coiled coil</keyword>
<reference evidence="4 5" key="1">
    <citation type="submission" date="2023-05" db="EMBL/GenBank/DDBJ databases">
        <title>B98-5 Cell Line De Novo Hybrid Assembly: An Optical Mapping Approach.</title>
        <authorList>
            <person name="Kananen K."/>
            <person name="Auerbach J.A."/>
            <person name="Kautto E."/>
            <person name="Blachly J.S."/>
        </authorList>
    </citation>
    <scope>NUCLEOTIDE SEQUENCE [LARGE SCALE GENOMIC DNA]</scope>
    <source>
        <strain evidence="4">B95-8</strain>
        <tissue evidence="4">Cell line</tissue>
    </source>
</reference>
<name>A0ABQ9U499_SAGOE</name>
<evidence type="ECO:0000313" key="5">
    <source>
        <dbReference type="Proteomes" id="UP001266305"/>
    </source>
</evidence>
<feature type="coiled-coil region" evidence="2">
    <location>
        <begin position="571"/>
        <end position="683"/>
    </location>
</feature>
<dbReference type="SUPFAM" id="SSF90257">
    <property type="entry name" value="Myosin rod fragments"/>
    <property type="match status" value="2"/>
</dbReference>
<dbReference type="EMBL" id="JASSZA010000016">
    <property type="protein sequence ID" value="KAK2091894.1"/>
    <property type="molecule type" value="Genomic_DNA"/>
</dbReference>
<protein>
    <submittedName>
        <fullName evidence="4">Myosin-15</fullName>
    </submittedName>
</protein>
<dbReference type="PANTHER" id="PTHR45615">
    <property type="entry name" value="MYOSIN HEAVY CHAIN, NON-MUSCLE"/>
    <property type="match status" value="1"/>
</dbReference>
<feature type="coiled-coil region" evidence="2">
    <location>
        <begin position="67"/>
        <end position="242"/>
    </location>
</feature>
<dbReference type="PANTHER" id="PTHR45615:SF26">
    <property type="entry name" value="MYOSIN-15"/>
    <property type="match status" value="1"/>
</dbReference>
<sequence length="727" mass="83851">MSSGISLISQYCKKGSSHVLSLLSPFTYMLQALMPNGYYQITDNSDPVFWKKLSPRIHDNVGHLGHEANAEKLCTVYEERLNEANAKLDKVTQLANDLTAQKTKLWSESGEFLRRLEEKEALVNQLSREKSNFTRQIEELRGQLEKETKSQSALAQTLQKAQRDCDLLREQYEEEQEVKSELHRTLSKVNAEMVQWRMKYESNAIQRTEDLEDAKKKLAIRLQEAAEAMVVASARNASLERTRHRLQLELGDALSDLGKVRSAAARLDQKQLQSGKALADWKQKHEELQVLLDASQKEIQALSMELFKLKHAYEESIVGQETLRRENKDLQEEISNLTNQVRERTKNLTEMEKVKKLIEQEKTEVQVTLEETEKKPKSKCVHLILCMKLSGSSSSPVVHTLPEAVYLYTDARLLAGALERNESKILRFQLELLEAKTELERKLSEKDEEIENFRRKQQCTIDYLQSSLDSEAKSRVEATRIKKKMEDDLSEMELQLSCANRQDLQMQLDDSTHLNSDLKDQVAMAERRNSLLQSELEELRSLQEQTERGCRLSEQELLEATERISLFYTQNTSLLSQKKKLEADVARMQKEAEEMVQECQNAEEKAKKAAVEAANLSEELKKKQDTIAYLERMRENMEQTITDLQKRLAEAEQTALMGSRKQIQKLESRVHELEGELEGEIRRSAEAQRGARRLERCVKELTYQVLRETLPHLCGWALPCRNVLLQA</sequence>
<evidence type="ECO:0000256" key="1">
    <source>
        <dbReference type="ARBA" id="ARBA00023054"/>
    </source>
</evidence>
<dbReference type="InterPro" id="IPR014751">
    <property type="entry name" value="XRCC4-like_C"/>
</dbReference>